<gene>
    <name evidence="3" type="ORF">ASPCADRAFT_127263</name>
</gene>
<evidence type="ECO:0000259" key="2">
    <source>
        <dbReference type="Pfam" id="PF24803"/>
    </source>
</evidence>
<dbReference type="InterPro" id="IPR056121">
    <property type="entry name" value="DUF7704"/>
</dbReference>
<dbReference type="STRING" id="602072.A0A1R3RVW5"/>
<dbReference type="Pfam" id="PF24803">
    <property type="entry name" value="DUF7704"/>
    <property type="match status" value="1"/>
</dbReference>
<dbReference type="EMBL" id="KV907495">
    <property type="protein sequence ID" value="OOF98629.1"/>
    <property type="molecule type" value="Genomic_DNA"/>
</dbReference>
<keyword evidence="1" id="KW-0472">Membrane</keyword>
<proteinExistence type="predicted"/>
<evidence type="ECO:0000313" key="4">
    <source>
        <dbReference type="Proteomes" id="UP000188318"/>
    </source>
</evidence>
<feature type="transmembrane region" description="Helical" evidence="1">
    <location>
        <begin position="93"/>
        <end position="113"/>
    </location>
</feature>
<evidence type="ECO:0000313" key="3">
    <source>
        <dbReference type="EMBL" id="OOF98629.1"/>
    </source>
</evidence>
<dbReference type="OMA" id="DPWAWQN"/>
<name>A0A1R3RVW5_ASPC5</name>
<dbReference type="OrthoDB" id="2937326at2759"/>
<protein>
    <recommendedName>
        <fullName evidence="2">DUF7704 domain-containing protein</fullName>
    </recommendedName>
</protein>
<keyword evidence="4" id="KW-1185">Reference proteome</keyword>
<feature type="transmembrane region" description="Helical" evidence="1">
    <location>
        <begin position="62"/>
        <end position="81"/>
    </location>
</feature>
<dbReference type="AlphaFoldDB" id="A0A1R3RVW5"/>
<feature type="transmembrane region" description="Helical" evidence="1">
    <location>
        <begin position="133"/>
        <end position="157"/>
    </location>
</feature>
<dbReference type="PANTHER" id="PTHR37019">
    <property type="entry name" value="CHROMOSOME 1, WHOLE GENOME SHOTGUN SEQUENCE"/>
    <property type="match status" value="1"/>
</dbReference>
<feature type="transmembrane region" description="Helical" evidence="1">
    <location>
        <begin position="12"/>
        <end position="32"/>
    </location>
</feature>
<sequence>MSLTLPRSILPPIPYLIFGILEPISLLSGSLYPHLYPQGFILSQIPLNPDASNTITPSSLSLAYQLSNIYFLLALLGISLIHSTSEPTMVRNYLVCLAVADLTHIAAVGWGMGMERFLNTGEWNALTWGNVGVTGMLFVFRVVVLRGGLGGISYGGLRLRKEEKEEKKKKKKKRADNKQWFVTPSMIEIDTGD</sequence>
<accession>A0A1R3RVW5</accession>
<evidence type="ECO:0000256" key="1">
    <source>
        <dbReference type="SAM" id="Phobius"/>
    </source>
</evidence>
<reference evidence="4" key="1">
    <citation type="journal article" date="2017" name="Genome Biol.">
        <title>Comparative genomics reveals high biological diversity and specific adaptations in the industrially and medically important fungal genus Aspergillus.</title>
        <authorList>
            <person name="de Vries R.P."/>
            <person name="Riley R."/>
            <person name="Wiebenga A."/>
            <person name="Aguilar-Osorio G."/>
            <person name="Amillis S."/>
            <person name="Uchima C.A."/>
            <person name="Anderluh G."/>
            <person name="Asadollahi M."/>
            <person name="Askin M."/>
            <person name="Barry K."/>
            <person name="Battaglia E."/>
            <person name="Bayram O."/>
            <person name="Benocci T."/>
            <person name="Braus-Stromeyer S.A."/>
            <person name="Caldana C."/>
            <person name="Canovas D."/>
            <person name="Cerqueira G.C."/>
            <person name="Chen F."/>
            <person name="Chen W."/>
            <person name="Choi C."/>
            <person name="Clum A."/>
            <person name="Dos Santos R.A."/>
            <person name="Damasio A.R."/>
            <person name="Diallinas G."/>
            <person name="Emri T."/>
            <person name="Fekete E."/>
            <person name="Flipphi M."/>
            <person name="Freyberg S."/>
            <person name="Gallo A."/>
            <person name="Gournas C."/>
            <person name="Habgood R."/>
            <person name="Hainaut M."/>
            <person name="Harispe M.L."/>
            <person name="Henrissat B."/>
            <person name="Hilden K.S."/>
            <person name="Hope R."/>
            <person name="Hossain A."/>
            <person name="Karabika E."/>
            <person name="Karaffa L."/>
            <person name="Karanyi Z."/>
            <person name="Krasevec N."/>
            <person name="Kuo A."/>
            <person name="Kusch H."/>
            <person name="LaButti K."/>
            <person name="Lagendijk E.L."/>
            <person name="Lapidus A."/>
            <person name="Levasseur A."/>
            <person name="Lindquist E."/>
            <person name="Lipzen A."/>
            <person name="Logrieco A.F."/>
            <person name="MacCabe A."/>
            <person name="Maekelae M.R."/>
            <person name="Malavazi I."/>
            <person name="Melin P."/>
            <person name="Meyer V."/>
            <person name="Mielnichuk N."/>
            <person name="Miskei M."/>
            <person name="Molnar A.P."/>
            <person name="Mule G."/>
            <person name="Ngan C.Y."/>
            <person name="Orejas M."/>
            <person name="Orosz E."/>
            <person name="Ouedraogo J.P."/>
            <person name="Overkamp K.M."/>
            <person name="Park H.-S."/>
            <person name="Perrone G."/>
            <person name="Piumi F."/>
            <person name="Punt P.J."/>
            <person name="Ram A.F."/>
            <person name="Ramon A."/>
            <person name="Rauscher S."/>
            <person name="Record E."/>
            <person name="Riano-Pachon D.M."/>
            <person name="Robert V."/>
            <person name="Roehrig J."/>
            <person name="Ruller R."/>
            <person name="Salamov A."/>
            <person name="Salih N.S."/>
            <person name="Samson R.A."/>
            <person name="Sandor E."/>
            <person name="Sanguinetti M."/>
            <person name="Schuetze T."/>
            <person name="Sepcic K."/>
            <person name="Shelest E."/>
            <person name="Sherlock G."/>
            <person name="Sophianopoulou V."/>
            <person name="Squina F.M."/>
            <person name="Sun H."/>
            <person name="Susca A."/>
            <person name="Todd R.B."/>
            <person name="Tsang A."/>
            <person name="Unkles S.E."/>
            <person name="van de Wiele N."/>
            <person name="van Rossen-Uffink D."/>
            <person name="Oliveira J.V."/>
            <person name="Vesth T.C."/>
            <person name="Visser J."/>
            <person name="Yu J.-H."/>
            <person name="Zhou M."/>
            <person name="Andersen M.R."/>
            <person name="Archer D.B."/>
            <person name="Baker S.E."/>
            <person name="Benoit I."/>
            <person name="Brakhage A.A."/>
            <person name="Braus G.H."/>
            <person name="Fischer R."/>
            <person name="Frisvad J.C."/>
            <person name="Goldman G.H."/>
            <person name="Houbraken J."/>
            <person name="Oakley B."/>
            <person name="Pocsi I."/>
            <person name="Scazzocchio C."/>
            <person name="Seiboth B."/>
            <person name="vanKuyk P.A."/>
            <person name="Wortman J."/>
            <person name="Dyer P.S."/>
            <person name="Grigoriev I.V."/>
        </authorList>
    </citation>
    <scope>NUCLEOTIDE SEQUENCE [LARGE SCALE GENOMIC DNA]</scope>
    <source>
        <strain evidence="4">ITEM 5010</strain>
    </source>
</reference>
<organism evidence="3 4">
    <name type="scientific">Aspergillus carbonarius (strain ITEM 5010)</name>
    <dbReference type="NCBI Taxonomy" id="602072"/>
    <lineage>
        <taxon>Eukaryota</taxon>
        <taxon>Fungi</taxon>
        <taxon>Dikarya</taxon>
        <taxon>Ascomycota</taxon>
        <taxon>Pezizomycotina</taxon>
        <taxon>Eurotiomycetes</taxon>
        <taxon>Eurotiomycetidae</taxon>
        <taxon>Eurotiales</taxon>
        <taxon>Aspergillaceae</taxon>
        <taxon>Aspergillus</taxon>
        <taxon>Aspergillus subgen. Circumdati</taxon>
    </lineage>
</organism>
<dbReference type="Proteomes" id="UP000188318">
    <property type="component" value="Unassembled WGS sequence"/>
</dbReference>
<feature type="domain" description="DUF7704" evidence="2">
    <location>
        <begin position="8"/>
        <end position="150"/>
    </location>
</feature>
<dbReference type="VEuPathDB" id="FungiDB:ASPCADRAFT_127263"/>
<keyword evidence="1" id="KW-1133">Transmembrane helix</keyword>
<dbReference type="PANTHER" id="PTHR37019:SF2">
    <property type="entry name" value="EXPERA DOMAIN-CONTAINING PROTEIN"/>
    <property type="match status" value="1"/>
</dbReference>
<keyword evidence="1" id="KW-0812">Transmembrane</keyword>